<keyword evidence="7 12" id="KW-0472">Membrane</keyword>
<dbReference type="InterPro" id="IPR020547">
    <property type="entry name" value="ATP_synth_F1_esu_C"/>
</dbReference>
<dbReference type="PANTHER" id="PTHR13822">
    <property type="entry name" value="ATP SYNTHASE DELTA/EPSILON CHAIN"/>
    <property type="match status" value="1"/>
</dbReference>
<comment type="similarity">
    <text evidence="3 12 13">Belongs to the ATPase epsilon chain family.</text>
</comment>
<name>A0A0R1VSA5_9LACO</name>
<evidence type="ECO:0000256" key="10">
    <source>
        <dbReference type="ARBA" id="ARBA00030215"/>
    </source>
</evidence>
<dbReference type="SUPFAM" id="SSF46604">
    <property type="entry name" value="Epsilon subunit of F1F0-ATP synthase C-terminal domain"/>
    <property type="match status" value="1"/>
</dbReference>
<evidence type="ECO:0000256" key="14">
    <source>
        <dbReference type="SAM" id="MobiDB-lite"/>
    </source>
</evidence>
<feature type="region of interest" description="Disordered" evidence="14">
    <location>
        <begin position="94"/>
        <end position="123"/>
    </location>
</feature>
<dbReference type="Pfam" id="PF02823">
    <property type="entry name" value="ATP-synt_DE_N"/>
    <property type="match status" value="1"/>
</dbReference>
<protein>
    <recommendedName>
        <fullName evidence="4 12">ATP synthase epsilon chain</fullName>
    </recommendedName>
    <alternativeName>
        <fullName evidence="11 12">ATP synthase F1 sector epsilon subunit</fullName>
    </alternativeName>
    <alternativeName>
        <fullName evidence="10 12">F-ATPase epsilon subunit</fullName>
    </alternativeName>
</protein>
<evidence type="ECO:0000256" key="8">
    <source>
        <dbReference type="ARBA" id="ARBA00023196"/>
    </source>
</evidence>
<evidence type="ECO:0000313" key="18">
    <source>
        <dbReference type="Proteomes" id="UP000051451"/>
    </source>
</evidence>
<comment type="subunit">
    <text evidence="12 13">F-type ATPases have 2 components, CF(1) - the catalytic core - and CF(0) - the membrane proton channel. CF(1) has five subunits: alpha(3), beta(3), gamma(1), delta(1), epsilon(1). CF(0) has three main subunits: a, b and c.</text>
</comment>
<evidence type="ECO:0000256" key="1">
    <source>
        <dbReference type="ARBA" id="ARBA00003543"/>
    </source>
</evidence>
<dbReference type="NCBIfam" id="NF001846">
    <property type="entry name" value="PRK00571.1-3"/>
    <property type="match status" value="1"/>
</dbReference>
<evidence type="ECO:0000256" key="11">
    <source>
        <dbReference type="ARBA" id="ARBA00031795"/>
    </source>
</evidence>
<keyword evidence="18" id="KW-1185">Reference proteome</keyword>
<accession>A0A0R1VSA5</accession>
<dbReference type="InterPro" id="IPR036771">
    <property type="entry name" value="ATPsynth_dsu/esu_N"/>
</dbReference>
<keyword evidence="12" id="KW-0375">Hydrogen ion transport</keyword>
<evidence type="ECO:0000256" key="12">
    <source>
        <dbReference type="HAMAP-Rule" id="MF_00530"/>
    </source>
</evidence>
<evidence type="ECO:0000256" key="7">
    <source>
        <dbReference type="ARBA" id="ARBA00023136"/>
    </source>
</evidence>
<keyword evidence="5 12" id="KW-0813">Transport</keyword>
<dbReference type="InterPro" id="IPR001469">
    <property type="entry name" value="ATP_synth_F1_dsu/esu"/>
</dbReference>
<gene>
    <name evidence="12" type="primary">atpC</name>
    <name evidence="17" type="ORF">FC89_GL002157</name>
</gene>
<dbReference type="HAMAP" id="MF_00530">
    <property type="entry name" value="ATP_synth_epsil_bac"/>
    <property type="match status" value="1"/>
</dbReference>
<comment type="function">
    <text evidence="1 12">Produces ATP from ADP in the presence of a proton gradient across the membrane.</text>
</comment>
<evidence type="ECO:0000256" key="9">
    <source>
        <dbReference type="ARBA" id="ARBA00023310"/>
    </source>
</evidence>
<evidence type="ECO:0000256" key="4">
    <source>
        <dbReference type="ARBA" id="ARBA00014480"/>
    </source>
</evidence>
<dbReference type="GO" id="GO:0046933">
    <property type="term" value="F:proton-transporting ATP synthase activity, rotational mechanism"/>
    <property type="evidence" value="ECO:0007669"/>
    <property type="project" value="UniProtKB-UniRule"/>
</dbReference>
<comment type="subcellular location">
    <subcellularLocation>
        <location evidence="2 12">Cell membrane</location>
        <topology evidence="2 12">Peripheral membrane protein</topology>
    </subcellularLocation>
</comment>
<dbReference type="CDD" id="cd12152">
    <property type="entry name" value="F1-ATPase_delta"/>
    <property type="match status" value="1"/>
</dbReference>
<evidence type="ECO:0000259" key="15">
    <source>
        <dbReference type="Pfam" id="PF00401"/>
    </source>
</evidence>
<reference evidence="17 18" key="1">
    <citation type="journal article" date="2015" name="Genome Announc.">
        <title>Expanding the biotechnology potential of lactobacilli through comparative genomics of 213 strains and associated genera.</title>
        <authorList>
            <person name="Sun Z."/>
            <person name="Harris H.M."/>
            <person name="McCann A."/>
            <person name="Guo C."/>
            <person name="Argimon S."/>
            <person name="Zhang W."/>
            <person name="Yang X."/>
            <person name="Jeffery I.B."/>
            <person name="Cooney J.C."/>
            <person name="Kagawa T.F."/>
            <person name="Liu W."/>
            <person name="Song Y."/>
            <person name="Salvetti E."/>
            <person name="Wrobel A."/>
            <person name="Rasinkangas P."/>
            <person name="Parkhill J."/>
            <person name="Rea M.C."/>
            <person name="O'Sullivan O."/>
            <person name="Ritari J."/>
            <person name="Douillard F.P."/>
            <person name="Paul Ross R."/>
            <person name="Yang R."/>
            <person name="Briner A.E."/>
            <person name="Felis G.E."/>
            <person name="de Vos W.M."/>
            <person name="Barrangou R."/>
            <person name="Klaenhammer T.R."/>
            <person name="Caufield P.W."/>
            <person name="Cui Y."/>
            <person name="Zhang H."/>
            <person name="O'Toole P.W."/>
        </authorList>
    </citation>
    <scope>NUCLEOTIDE SEQUENCE [LARGE SCALE GENOMIC DNA]</scope>
    <source>
        <strain evidence="17 18">DSM 18630</strain>
    </source>
</reference>
<evidence type="ECO:0000313" key="17">
    <source>
        <dbReference type="EMBL" id="KRM04476.1"/>
    </source>
</evidence>
<dbReference type="OrthoDB" id="9804110at2"/>
<dbReference type="GeneID" id="98319824"/>
<dbReference type="STRING" id="1423750.FC89_GL002157"/>
<keyword evidence="12" id="KW-1003">Cell membrane</keyword>
<keyword evidence="9 12" id="KW-0066">ATP synthesis</keyword>
<proteinExistence type="inferred from homology"/>
<keyword evidence="8 12" id="KW-0139">CF(1)</keyword>
<dbReference type="InterPro" id="IPR020546">
    <property type="entry name" value="ATP_synth_F1_dsu/esu_N"/>
</dbReference>
<dbReference type="GO" id="GO:0005524">
    <property type="term" value="F:ATP binding"/>
    <property type="evidence" value="ECO:0007669"/>
    <property type="project" value="UniProtKB-UniRule"/>
</dbReference>
<evidence type="ECO:0000259" key="16">
    <source>
        <dbReference type="Pfam" id="PF02823"/>
    </source>
</evidence>
<comment type="caution">
    <text evidence="17">The sequence shown here is derived from an EMBL/GenBank/DDBJ whole genome shotgun (WGS) entry which is preliminary data.</text>
</comment>
<dbReference type="InterPro" id="IPR036794">
    <property type="entry name" value="ATP_F1_dsu/esu_C_sf"/>
</dbReference>
<evidence type="ECO:0000256" key="13">
    <source>
        <dbReference type="RuleBase" id="RU003656"/>
    </source>
</evidence>
<evidence type="ECO:0000256" key="3">
    <source>
        <dbReference type="ARBA" id="ARBA00005712"/>
    </source>
</evidence>
<dbReference type="Gene3D" id="1.20.5.440">
    <property type="entry name" value="ATP synthase delta/epsilon subunit, C-terminal domain"/>
    <property type="match status" value="1"/>
</dbReference>
<dbReference type="SUPFAM" id="SSF51344">
    <property type="entry name" value="Epsilon subunit of F1F0-ATP synthase N-terminal domain"/>
    <property type="match status" value="1"/>
</dbReference>
<dbReference type="Proteomes" id="UP000051451">
    <property type="component" value="Unassembled WGS sequence"/>
</dbReference>
<evidence type="ECO:0000256" key="6">
    <source>
        <dbReference type="ARBA" id="ARBA00023065"/>
    </source>
</evidence>
<dbReference type="NCBIfam" id="TIGR01216">
    <property type="entry name" value="ATP_synt_epsi"/>
    <property type="match status" value="1"/>
</dbReference>
<organism evidence="17 18">
    <name type="scientific">Liquorilactobacillus ghanensis DSM 18630</name>
    <dbReference type="NCBI Taxonomy" id="1423750"/>
    <lineage>
        <taxon>Bacteria</taxon>
        <taxon>Bacillati</taxon>
        <taxon>Bacillota</taxon>
        <taxon>Bacilli</taxon>
        <taxon>Lactobacillales</taxon>
        <taxon>Lactobacillaceae</taxon>
        <taxon>Liquorilactobacillus</taxon>
    </lineage>
</organism>
<dbReference type="PATRIC" id="fig|1423750.3.peg.2198"/>
<dbReference type="Pfam" id="PF00401">
    <property type="entry name" value="ATP-synt_DE"/>
    <property type="match status" value="1"/>
</dbReference>
<dbReference type="PANTHER" id="PTHR13822:SF10">
    <property type="entry name" value="ATP SYNTHASE EPSILON CHAIN, CHLOROPLASTIC"/>
    <property type="match status" value="1"/>
</dbReference>
<dbReference type="RefSeq" id="WP_057872525.1">
    <property type="nucleotide sequence ID" value="NZ_AZGB01000027.1"/>
</dbReference>
<feature type="domain" description="ATP synthase epsilon subunit C-terminal" evidence="15">
    <location>
        <begin position="92"/>
        <end position="140"/>
    </location>
</feature>
<dbReference type="GO" id="GO:0045259">
    <property type="term" value="C:proton-transporting ATP synthase complex"/>
    <property type="evidence" value="ECO:0007669"/>
    <property type="project" value="UniProtKB-KW"/>
</dbReference>
<feature type="domain" description="ATP synthase F1 complex delta/epsilon subunit N-terminal" evidence="16">
    <location>
        <begin position="7"/>
        <end position="88"/>
    </location>
</feature>
<sequence>MADQNLLTVNVVTPDGSVFEKQSPMVVFKTTIGELGVLPNHIPFLASLAIDEIRVKKNGSEDQFDEIAVSGGFVEFSDNLATVVANSAECKEDIDSERAARARKRAEERLEKAKQTHDADQMKRAEISLRRAINRLNVAKH</sequence>
<keyword evidence="6 12" id="KW-0406">Ion transport</keyword>
<dbReference type="EMBL" id="AZGB01000027">
    <property type="protein sequence ID" value="KRM04476.1"/>
    <property type="molecule type" value="Genomic_DNA"/>
</dbReference>
<evidence type="ECO:0000256" key="2">
    <source>
        <dbReference type="ARBA" id="ARBA00004202"/>
    </source>
</evidence>
<dbReference type="GO" id="GO:0005886">
    <property type="term" value="C:plasma membrane"/>
    <property type="evidence" value="ECO:0007669"/>
    <property type="project" value="UniProtKB-SubCell"/>
</dbReference>
<dbReference type="AlphaFoldDB" id="A0A0R1VSA5"/>
<evidence type="ECO:0000256" key="5">
    <source>
        <dbReference type="ARBA" id="ARBA00022448"/>
    </source>
</evidence>
<dbReference type="Gene3D" id="2.60.15.10">
    <property type="entry name" value="F0F1 ATP synthase delta/epsilon subunit, N-terminal"/>
    <property type="match status" value="1"/>
</dbReference>